<protein>
    <recommendedName>
        <fullName evidence="2 7">Glutamate racemase</fullName>
        <ecNumber evidence="2 7">5.1.1.3</ecNumber>
    </recommendedName>
</protein>
<evidence type="ECO:0000256" key="1">
    <source>
        <dbReference type="ARBA" id="ARBA00001602"/>
    </source>
</evidence>
<feature type="active site" description="Proton donor/acceptor" evidence="7">
    <location>
        <position position="184"/>
    </location>
</feature>
<feature type="binding site" evidence="7">
    <location>
        <begin position="43"/>
        <end position="44"/>
    </location>
    <ligand>
        <name>substrate</name>
    </ligand>
</feature>
<evidence type="ECO:0000256" key="3">
    <source>
        <dbReference type="ARBA" id="ARBA00022960"/>
    </source>
</evidence>
<evidence type="ECO:0000313" key="9">
    <source>
        <dbReference type="Proteomes" id="UP000051643"/>
    </source>
</evidence>
<keyword evidence="5 7" id="KW-0413">Isomerase</keyword>
<name>A0A0Q9ZHF9_9FLAO</name>
<dbReference type="Gene3D" id="3.40.50.1860">
    <property type="match status" value="2"/>
</dbReference>
<dbReference type="EC" id="5.1.1.3" evidence="2 7"/>
<dbReference type="InterPro" id="IPR001920">
    <property type="entry name" value="Asp/Glu_race"/>
</dbReference>
<keyword evidence="9" id="KW-1185">Reference proteome</keyword>
<dbReference type="InterPro" id="IPR018187">
    <property type="entry name" value="Asp/Glu_racemase_AS_1"/>
</dbReference>
<reference evidence="8" key="1">
    <citation type="submission" date="2015-10" db="EMBL/GenBank/DDBJ databases">
        <title>Draft genome sequence of Salegentibacter mishustinae KCTC 12263.</title>
        <authorList>
            <person name="Lin W."/>
            <person name="Zheng Q."/>
        </authorList>
    </citation>
    <scope>NUCLEOTIDE SEQUENCE [LARGE SCALE GENOMIC DNA]</scope>
    <source>
        <strain evidence="8">KCTC 12263</strain>
    </source>
</reference>
<evidence type="ECO:0000256" key="2">
    <source>
        <dbReference type="ARBA" id="ARBA00013090"/>
    </source>
</evidence>
<dbReference type="PANTHER" id="PTHR21198">
    <property type="entry name" value="GLUTAMATE RACEMASE"/>
    <property type="match status" value="1"/>
</dbReference>
<dbReference type="HAMAP" id="MF_00258">
    <property type="entry name" value="Glu_racemase"/>
    <property type="match status" value="1"/>
</dbReference>
<feature type="active site" description="Proton donor/acceptor" evidence="7">
    <location>
        <position position="74"/>
    </location>
</feature>
<proteinExistence type="inferred from homology"/>
<comment type="catalytic activity">
    <reaction evidence="1 7">
        <text>L-glutamate = D-glutamate</text>
        <dbReference type="Rhea" id="RHEA:12813"/>
        <dbReference type="ChEBI" id="CHEBI:29985"/>
        <dbReference type="ChEBI" id="CHEBI:29986"/>
        <dbReference type="EC" id="5.1.1.3"/>
    </reaction>
</comment>
<dbReference type="Pfam" id="PF01177">
    <property type="entry name" value="Asp_Glu_race"/>
    <property type="match status" value="1"/>
</dbReference>
<feature type="binding site" evidence="7">
    <location>
        <begin position="11"/>
        <end position="12"/>
    </location>
    <ligand>
        <name>substrate</name>
    </ligand>
</feature>
<feature type="binding site" evidence="7">
    <location>
        <begin position="75"/>
        <end position="76"/>
    </location>
    <ligand>
        <name>substrate</name>
    </ligand>
</feature>
<evidence type="ECO:0000313" key="8">
    <source>
        <dbReference type="EMBL" id="KRG27555.1"/>
    </source>
</evidence>
<evidence type="ECO:0000256" key="5">
    <source>
        <dbReference type="ARBA" id="ARBA00023235"/>
    </source>
</evidence>
<dbReference type="Proteomes" id="UP000051643">
    <property type="component" value="Unassembled WGS sequence"/>
</dbReference>
<dbReference type="InterPro" id="IPR004391">
    <property type="entry name" value="Glu_race"/>
</dbReference>
<keyword evidence="4 7" id="KW-0573">Peptidoglycan synthesis</keyword>
<comment type="similarity">
    <text evidence="7">Belongs to the aspartate/glutamate racemases family.</text>
</comment>
<dbReference type="UniPathway" id="UPA00219"/>
<evidence type="ECO:0000256" key="6">
    <source>
        <dbReference type="ARBA" id="ARBA00023316"/>
    </source>
</evidence>
<dbReference type="GO" id="GO:0071555">
    <property type="term" value="P:cell wall organization"/>
    <property type="evidence" value="ECO:0007669"/>
    <property type="project" value="UniProtKB-KW"/>
</dbReference>
<dbReference type="GO" id="GO:0009252">
    <property type="term" value="P:peptidoglycan biosynthetic process"/>
    <property type="evidence" value="ECO:0007669"/>
    <property type="project" value="UniProtKB-UniRule"/>
</dbReference>
<dbReference type="STRING" id="270918.APR42_10790"/>
<comment type="pathway">
    <text evidence="7">Cell wall biogenesis; peptidoglycan biosynthesis.</text>
</comment>
<dbReference type="PANTHER" id="PTHR21198:SF2">
    <property type="entry name" value="GLUTAMATE RACEMASE"/>
    <property type="match status" value="1"/>
</dbReference>
<organism evidence="8 9">
    <name type="scientific">Salegentibacter mishustinae</name>
    <dbReference type="NCBI Taxonomy" id="270918"/>
    <lineage>
        <taxon>Bacteria</taxon>
        <taxon>Pseudomonadati</taxon>
        <taxon>Bacteroidota</taxon>
        <taxon>Flavobacteriia</taxon>
        <taxon>Flavobacteriales</taxon>
        <taxon>Flavobacteriaceae</taxon>
        <taxon>Salegentibacter</taxon>
    </lineage>
</organism>
<evidence type="ECO:0000256" key="7">
    <source>
        <dbReference type="HAMAP-Rule" id="MF_00258"/>
    </source>
</evidence>
<dbReference type="InterPro" id="IPR015942">
    <property type="entry name" value="Asp/Glu/hydantoin_racemase"/>
</dbReference>
<dbReference type="AlphaFoldDB" id="A0A0Q9ZHF9"/>
<dbReference type="EMBL" id="LKTP01000035">
    <property type="protein sequence ID" value="KRG27555.1"/>
    <property type="molecule type" value="Genomic_DNA"/>
</dbReference>
<dbReference type="PROSITE" id="PS00923">
    <property type="entry name" value="ASP_GLU_RACEMASE_1"/>
    <property type="match status" value="1"/>
</dbReference>
<gene>
    <name evidence="7" type="primary">murI</name>
    <name evidence="8" type="ORF">APR42_10790</name>
</gene>
<sequence>MSNSQPIGIFDSGVGGTSIWKEIHELLPFEKTIYLADSKNAPYGEKPIEEIKNLSRKNTEKLLDMGAKIIVVACNTATTNAIKDLRNEYSIPFIGIEPAIKPAALKSKSKTIGILATRGTLTSTLFSQTSDFYARNINVVEIEGRGLVELIEAGELDSPQMKSLLLKLLEPFFVNKIDYLVLGCSHYPYLIPILKELLPKEVIIIDSGEAVARQTKSILELNNLLLKEEPGERPIPEFFSNTNPKVLENLTEAVKYDYKVSYLDF</sequence>
<dbReference type="GO" id="GO:0008360">
    <property type="term" value="P:regulation of cell shape"/>
    <property type="evidence" value="ECO:0007669"/>
    <property type="project" value="UniProtKB-KW"/>
</dbReference>
<accession>A0A0Q9ZHF9</accession>
<dbReference type="NCBIfam" id="TIGR00067">
    <property type="entry name" value="glut_race"/>
    <property type="match status" value="1"/>
</dbReference>
<comment type="function">
    <text evidence="7">Provides the (R)-glutamate required for cell wall biosynthesis.</text>
</comment>
<keyword evidence="3 7" id="KW-0133">Cell shape</keyword>
<evidence type="ECO:0000256" key="4">
    <source>
        <dbReference type="ARBA" id="ARBA00022984"/>
    </source>
</evidence>
<dbReference type="GO" id="GO:0008881">
    <property type="term" value="F:glutamate racemase activity"/>
    <property type="evidence" value="ECO:0007669"/>
    <property type="project" value="UniProtKB-UniRule"/>
</dbReference>
<keyword evidence="6 7" id="KW-0961">Cell wall biogenesis/degradation</keyword>
<comment type="caution">
    <text evidence="8">The sequence shown here is derived from an EMBL/GenBank/DDBJ whole genome shotgun (WGS) entry which is preliminary data.</text>
</comment>
<comment type="caution">
    <text evidence="7">Lacks conserved residue(s) required for the propagation of feature annotation.</text>
</comment>
<dbReference type="SUPFAM" id="SSF53681">
    <property type="entry name" value="Aspartate/glutamate racemase"/>
    <property type="match status" value="2"/>
</dbReference>
<dbReference type="OrthoDB" id="9801055at2"/>
<dbReference type="RefSeq" id="WP_057482902.1">
    <property type="nucleotide sequence ID" value="NZ_BMWR01000005.1"/>
</dbReference>